<organism evidence="2 3">
    <name type="scientific">Sporomusa ovata</name>
    <dbReference type="NCBI Taxonomy" id="2378"/>
    <lineage>
        <taxon>Bacteria</taxon>
        <taxon>Bacillati</taxon>
        <taxon>Bacillota</taxon>
        <taxon>Negativicutes</taxon>
        <taxon>Selenomonadales</taxon>
        <taxon>Sporomusaceae</taxon>
        <taxon>Sporomusa</taxon>
    </lineage>
</organism>
<proteinExistence type="predicted"/>
<evidence type="ECO:0008006" key="4">
    <source>
        <dbReference type="Google" id="ProtNLM"/>
    </source>
</evidence>
<reference evidence="3" key="1">
    <citation type="submission" date="2015-03" db="EMBL/GenBank/DDBJ databases">
        <authorList>
            <person name="Nijsse Bart"/>
        </authorList>
    </citation>
    <scope>NUCLEOTIDE SEQUENCE [LARGE SCALE GENOMIC DNA]</scope>
</reference>
<dbReference type="Pfam" id="PF07870">
    <property type="entry name" value="DUF1657"/>
    <property type="match status" value="1"/>
</dbReference>
<evidence type="ECO:0000256" key="1">
    <source>
        <dbReference type="SAM" id="MobiDB-lite"/>
    </source>
</evidence>
<evidence type="ECO:0000313" key="2">
    <source>
        <dbReference type="EMBL" id="CQR73787.1"/>
    </source>
</evidence>
<dbReference type="RefSeq" id="WP_021171046.1">
    <property type="nucleotide sequence ID" value="NZ_CTRP01000014.1"/>
</dbReference>
<protein>
    <recommendedName>
        <fullName evidence="4">DUF1657 domain-containing protein</fullName>
    </recommendedName>
</protein>
<feature type="region of interest" description="Disordered" evidence="1">
    <location>
        <begin position="64"/>
        <end position="88"/>
    </location>
</feature>
<dbReference type="Proteomes" id="UP000049855">
    <property type="component" value="Unassembled WGS sequence"/>
</dbReference>
<gene>
    <name evidence="2" type="ORF">SpAn4DRAFT_0249</name>
</gene>
<sequence length="88" mass="10233">MTVGMKVHQALGMLKTLSGNFHSFAMDTQDPQAKQMFQNFSKQMDQISNDLTSRLQYIEGQEPQYAMENMTQQQASQQQDKQQQMRLQ</sequence>
<dbReference type="InterPro" id="IPR012452">
    <property type="entry name" value="DUF1657"/>
</dbReference>
<evidence type="ECO:0000313" key="3">
    <source>
        <dbReference type="Proteomes" id="UP000049855"/>
    </source>
</evidence>
<accession>A0A0U1L281</accession>
<name>A0A0U1L281_9FIRM</name>
<dbReference type="AlphaFoldDB" id="A0A0U1L281"/>
<keyword evidence="3" id="KW-1185">Reference proteome</keyword>
<feature type="compositionally biased region" description="Low complexity" evidence="1">
    <location>
        <begin position="72"/>
        <end position="88"/>
    </location>
</feature>
<dbReference type="EMBL" id="CTRP01000014">
    <property type="protein sequence ID" value="CQR73787.1"/>
    <property type="molecule type" value="Genomic_DNA"/>
</dbReference>